<reference evidence="2" key="1">
    <citation type="journal article" date="2007" name="Nature">
        <title>The grapevine genome sequence suggests ancestral hexaploidization in major angiosperm phyla.</title>
        <authorList>
            <consortium name="The French-Italian Public Consortium for Grapevine Genome Characterization."/>
            <person name="Jaillon O."/>
            <person name="Aury J.-M."/>
            <person name="Noel B."/>
            <person name="Policriti A."/>
            <person name="Clepet C."/>
            <person name="Casagrande A."/>
            <person name="Choisne N."/>
            <person name="Aubourg S."/>
            <person name="Vitulo N."/>
            <person name="Jubin C."/>
            <person name="Vezzi A."/>
            <person name="Legeai F."/>
            <person name="Hugueney P."/>
            <person name="Dasilva C."/>
            <person name="Horner D."/>
            <person name="Mica E."/>
            <person name="Jublot D."/>
            <person name="Poulain J."/>
            <person name="Bruyere C."/>
            <person name="Billault A."/>
            <person name="Segurens B."/>
            <person name="Gouyvenoux M."/>
            <person name="Ugarte E."/>
            <person name="Cattonaro F."/>
            <person name="Anthouard V."/>
            <person name="Vico V."/>
            <person name="Del Fabbro C."/>
            <person name="Alaux M."/>
            <person name="Di Gaspero G."/>
            <person name="Dumas V."/>
            <person name="Felice N."/>
            <person name="Paillard S."/>
            <person name="Juman I."/>
            <person name="Moroldo M."/>
            <person name="Scalabrin S."/>
            <person name="Canaguier A."/>
            <person name="Le Clainche I."/>
            <person name="Malacrida G."/>
            <person name="Durand E."/>
            <person name="Pesole G."/>
            <person name="Laucou V."/>
            <person name="Chatelet P."/>
            <person name="Merdinoglu D."/>
            <person name="Delledonne M."/>
            <person name="Pezzotti M."/>
            <person name="Lecharny A."/>
            <person name="Scarpelli C."/>
            <person name="Artiguenave F."/>
            <person name="Pe M.E."/>
            <person name="Valle G."/>
            <person name="Morgante M."/>
            <person name="Caboche M."/>
            <person name="Adam-Blondon A.-F."/>
            <person name="Weissenbach J."/>
            <person name="Quetier F."/>
            <person name="Wincker P."/>
        </authorList>
    </citation>
    <scope>NUCLEOTIDE SEQUENCE [LARGE SCALE GENOMIC DNA]</scope>
    <source>
        <strain evidence="2">cv. Pinot noir / PN40024</strain>
    </source>
</reference>
<evidence type="ECO:0000313" key="2">
    <source>
        <dbReference type="Proteomes" id="UP000009183"/>
    </source>
</evidence>
<dbReference type="AlphaFoldDB" id="F6HZZ9"/>
<gene>
    <name evidence="1" type="ordered locus">VIT_07s0005g06130</name>
</gene>
<dbReference type="EMBL" id="FN596502">
    <property type="protein sequence ID" value="CCB60265.1"/>
    <property type="molecule type" value="Genomic_DNA"/>
</dbReference>
<sequence>MDFFRKCMEPVEKGLRNAKMDKSTIHDDCSHWQIH</sequence>
<protein>
    <submittedName>
        <fullName evidence="1">Uncharacterized protein</fullName>
    </submittedName>
</protein>
<dbReference type="PaxDb" id="29760-VIT_07s0005g06130.t01"/>
<name>F6HZZ9_VITVI</name>
<dbReference type="InParanoid" id="F6HZZ9"/>
<accession>F6HZZ9</accession>
<dbReference type="HOGENOM" id="CLU_3369484_0_0_1"/>
<dbReference type="Proteomes" id="UP000009183">
    <property type="component" value="Chromosome 7"/>
</dbReference>
<keyword evidence="2" id="KW-1185">Reference proteome</keyword>
<organism evidence="1 2">
    <name type="scientific">Vitis vinifera</name>
    <name type="common">Grape</name>
    <dbReference type="NCBI Taxonomy" id="29760"/>
    <lineage>
        <taxon>Eukaryota</taxon>
        <taxon>Viridiplantae</taxon>
        <taxon>Streptophyta</taxon>
        <taxon>Embryophyta</taxon>
        <taxon>Tracheophyta</taxon>
        <taxon>Spermatophyta</taxon>
        <taxon>Magnoliopsida</taxon>
        <taxon>eudicotyledons</taxon>
        <taxon>Gunneridae</taxon>
        <taxon>Pentapetalae</taxon>
        <taxon>rosids</taxon>
        <taxon>Vitales</taxon>
        <taxon>Vitaceae</taxon>
        <taxon>Viteae</taxon>
        <taxon>Vitis</taxon>
    </lineage>
</organism>
<proteinExistence type="predicted"/>
<dbReference type="STRING" id="29760.F6HZZ9"/>
<evidence type="ECO:0000313" key="1">
    <source>
        <dbReference type="EMBL" id="CCB60265.1"/>
    </source>
</evidence>